<evidence type="ECO:0000313" key="2">
    <source>
        <dbReference type="EMBL" id="GIX64477.1"/>
    </source>
</evidence>
<gene>
    <name evidence="2" type="ORF">BcabD6B2_39120</name>
</gene>
<comment type="caution">
    <text evidence="2">The sequence shown here is derived from an EMBL/GenBank/DDBJ whole genome shotgun (WGS) entry which is preliminary data.</text>
</comment>
<dbReference type="EMBL" id="BPLF01000003">
    <property type="protein sequence ID" value="GIX64477.1"/>
    <property type="molecule type" value="Genomic_DNA"/>
</dbReference>
<accession>A0AAV4LW86</accession>
<keyword evidence="3" id="KW-1185">Reference proteome</keyword>
<dbReference type="RefSeq" id="XP_067716546.1">
    <property type="nucleotide sequence ID" value="XM_067860445.1"/>
</dbReference>
<protein>
    <submittedName>
        <fullName evidence="2">Transcription factor with AP2 domain, putative</fullName>
    </submittedName>
</protein>
<reference evidence="2 3" key="1">
    <citation type="submission" date="2021-06" db="EMBL/GenBank/DDBJ databases">
        <title>Genome sequence of Babesia caballi.</title>
        <authorList>
            <person name="Yamagishi J."/>
            <person name="Kidaka T."/>
            <person name="Ochi A."/>
        </authorList>
    </citation>
    <scope>NUCLEOTIDE SEQUENCE [LARGE SCALE GENOMIC DNA]</scope>
    <source>
        <strain evidence="2">USDA-D6B2</strain>
    </source>
</reference>
<feature type="compositionally biased region" description="Basic and acidic residues" evidence="1">
    <location>
        <begin position="308"/>
        <end position="317"/>
    </location>
</feature>
<dbReference type="GeneID" id="94195958"/>
<dbReference type="AlphaFoldDB" id="A0AAV4LW86"/>
<feature type="region of interest" description="Disordered" evidence="1">
    <location>
        <begin position="308"/>
        <end position="351"/>
    </location>
</feature>
<proteinExistence type="predicted"/>
<evidence type="ECO:0000313" key="3">
    <source>
        <dbReference type="Proteomes" id="UP001497744"/>
    </source>
</evidence>
<organism evidence="2 3">
    <name type="scientific">Babesia caballi</name>
    <dbReference type="NCBI Taxonomy" id="5871"/>
    <lineage>
        <taxon>Eukaryota</taxon>
        <taxon>Sar</taxon>
        <taxon>Alveolata</taxon>
        <taxon>Apicomplexa</taxon>
        <taxon>Aconoidasida</taxon>
        <taxon>Piroplasmida</taxon>
        <taxon>Babesiidae</taxon>
        <taxon>Babesia</taxon>
    </lineage>
</organism>
<evidence type="ECO:0000256" key="1">
    <source>
        <dbReference type="SAM" id="MobiDB-lite"/>
    </source>
</evidence>
<sequence length="508" mass="57847">MDGRKPPMKPGVPGHGMVHAPGGFGYDSQYMKHVPNPVARRSPDLSMPLPRYPSSGALPMKNEPGVFDSLASHPGLRVQIPSHDQLTNKGGGPLEEASPPNMMMHPDHESAARVKAQRAMSQMRYQPPINYNMVNYGMVPQHRRMAEVPPSQMMRYPPHNDGMGHVYPKVDPDVGNMAAAITMTQIAQQQHLPQPPPLVKPQIPPSSSHAQTMMKYHHMLQLKEEPAPVVQHHECSGGVVFDKGPFSQGGRWLVFWEYRGRMWRKSFLATMYGDDGAKELAEQFWLSKMRALQLYSLHRMADLPPDAEVKRVSEPRRAVKQKRRTAAASAPPSEPLSEADRSNEPAPIGDDPEVFWDAATNSWCFEFLDMANNQVVLKQYPVPSPAMMMEVKKEAMRHRAEHWRAVVRAYVESEYCGHTYEKYRTCWRVSHWIPSKGINRNRYFNISKYGYIEAKEKSKLYRLLVHDLGGEEPESFPTEVSLPPEFFEDPVTKFYHRVLYSLRGKDKS</sequence>
<name>A0AAV4LW86_BABCB</name>
<dbReference type="Proteomes" id="UP001497744">
    <property type="component" value="Unassembled WGS sequence"/>
</dbReference>